<dbReference type="InterPro" id="IPR036388">
    <property type="entry name" value="WH-like_DNA-bd_sf"/>
</dbReference>
<feature type="compositionally biased region" description="Basic and acidic residues" evidence="1">
    <location>
        <begin position="706"/>
        <end position="722"/>
    </location>
</feature>
<dbReference type="Pfam" id="PF25872">
    <property type="entry name" value="HTH_77"/>
    <property type="match status" value="1"/>
</dbReference>
<comment type="caution">
    <text evidence="3">The sequence shown here is derived from an EMBL/GenBank/DDBJ whole genome shotgun (WGS) entry which is preliminary data.</text>
</comment>
<reference evidence="3 4" key="1">
    <citation type="submission" date="2021-01" db="EMBL/GenBank/DDBJ databases">
        <title>Whole genome shotgun sequence of Microbispora corallina NBRC 16416.</title>
        <authorList>
            <person name="Komaki H."/>
            <person name="Tamura T."/>
        </authorList>
    </citation>
    <scope>NUCLEOTIDE SEQUENCE [LARGE SCALE GENOMIC DNA]</scope>
    <source>
        <strain evidence="3 4">NBRC 16416</strain>
    </source>
</reference>
<dbReference type="Pfam" id="PF00196">
    <property type="entry name" value="GerE"/>
    <property type="match status" value="1"/>
</dbReference>
<evidence type="ECO:0000313" key="3">
    <source>
        <dbReference type="EMBL" id="GIH40518.1"/>
    </source>
</evidence>
<dbReference type="Proteomes" id="UP000603904">
    <property type="component" value="Unassembled WGS sequence"/>
</dbReference>
<dbReference type="InterPro" id="IPR000792">
    <property type="entry name" value="Tscrpt_reg_LuxR_C"/>
</dbReference>
<accession>A0ABQ4G0M8</accession>
<dbReference type="PROSITE" id="PS50043">
    <property type="entry name" value="HTH_LUXR_2"/>
    <property type="match status" value="1"/>
</dbReference>
<dbReference type="InterPro" id="IPR016032">
    <property type="entry name" value="Sig_transdc_resp-reg_C-effctor"/>
</dbReference>
<dbReference type="RefSeq" id="WP_239103687.1">
    <property type="nucleotide sequence ID" value="NZ_BAAAGP010000009.1"/>
</dbReference>
<dbReference type="InterPro" id="IPR027417">
    <property type="entry name" value="P-loop_NTPase"/>
</dbReference>
<dbReference type="SUPFAM" id="SSF46894">
    <property type="entry name" value="C-terminal effector domain of the bipartite response regulators"/>
    <property type="match status" value="1"/>
</dbReference>
<gene>
    <name evidence="3" type="ORF">Mco01_35180</name>
</gene>
<keyword evidence="4" id="KW-1185">Reference proteome</keyword>
<dbReference type="SUPFAM" id="SSF48452">
    <property type="entry name" value="TPR-like"/>
    <property type="match status" value="1"/>
</dbReference>
<evidence type="ECO:0000259" key="2">
    <source>
        <dbReference type="PROSITE" id="PS50043"/>
    </source>
</evidence>
<proteinExistence type="predicted"/>
<name>A0ABQ4G0M8_9ACTN</name>
<dbReference type="PRINTS" id="PR00364">
    <property type="entry name" value="DISEASERSIST"/>
</dbReference>
<feature type="domain" description="HTH luxR-type" evidence="2">
    <location>
        <begin position="721"/>
        <end position="786"/>
    </location>
</feature>
<dbReference type="Gene3D" id="1.25.40.10">
    <property type="entry name" value="Tetratricopeptide repeat domain"/>
    <property type="match status" value="1"/>
</dbReference>
<protein>
    <submittedName>
        <fullName evidence="3">LuxR family transcriptional regulator</fullName>
    </submittedName>
</protein>
<feature type="compositionally biased region" description="Basic and acidic residues" evidence="1">
    <location>
        <begin position="791"/>
        <end position="800"/>
    </location>
</feature>
<dbReference type="SUPFAM" id="SSF52540">
    <property type="entry name" value="P-loop containing nucleoside triphosphate hydrolases"/>
    <property type="match status" value="1"/>
</dbReference>
<dbReference type="Gene3D" id="3.40.50.300">
    <property type="entry name" value="P-loop containing nucleotide triphosphate hydrolases"/>
    <property type="match status" value="1"/>
</dbReference>
<dbReference type="PANTHER" id="PTHR47691">
    <property type="entry name" value="REGULATOR-RELATED"/>
    <property type="match status" value="1"/>
</dbReference>
<feature type="region of interest" description="Disordered" evidence="1">
    <location>
        <begin position="785"/>
        <end position="806"/>
    </location>
</feature>
<feature type="region of interest" description="Disordered" evidence="1">
    <location>
        <begin position="694"/>
        <end position="731"/>
    </location>
</feature>
<dbReference type="Pfam" id="PF13401">
    <property type="entry name" value="AAA_22"/>
    <property type="match status" value="1"/>
</dbReference>
<dbReference type="PRINTS" id="PR00038">
    <property type="entry name" value="HTHLUXR"/>
</dbReference>
<dbReference type="Gene3D" id="1.10.10.10">
    <property type="entry name" value="Winged helix-like DNA-binding domain superfamily/Winged helix DNA-binding domain"/>
    <property type="match status" value="1"/>
</dbReference>
<sequence length="806" mass="88125">MAIPAALVRQIGNLPADLTSFVGRRRELAEIRRLLSVSRLVTLTGVGGVGKTRLALRAAAEQHRAFDAVWLVDLTALDDPALVAETVAATLGVQSEINPVDALARVLTGQRTLLVLDNCEHLRDACASFANRLLRGVPDLRILATSRQSLGIIGEHQMRVAPLALPEPGRPLTGRALELYDGVCLFVERASAVVPGFRLTPDTTADVVELCRRLDGIPLAIELAAVRLRALSVGTLVERLTDRYACLTSGSRTVAPRQRTLHALVDWSYQLLSPPERTLWSRMSVFPGHFDLEAVEDVCVCGDVEPEDVLDLIDALLDKSLLLREEHHGEVRYRMLETLREFGRLRLDGPDERRSLARRHRDHYLALLERAAGEWFGPAQAGWFARLRLEQAHLRGALEFCLHERGEADVGLLMAALLYETYWLPNAFYSEGRHWFDLLLKSAPEPTAVRAEALCADAQLAFMQGDTAVAELLVGEGLALAEKLGHAKGLALGSLVSGIAAHQHGDYARAAVLLEEAVAGHTAAGDGLAALVGLLTLAATAGSLGEEDRERRLFERSLALAESGGDSWIRSWVLTVVAVHAWQRGDAERATGLARESLVVGRDFDDRLALATTFEVLGWIFETGRRDASAARMLGVAEELCRAAGVSTQRVASYSQSHERCVIALRERMGERAFDRALRQGERLTLDDAVAEALGSRPDEAPGAEPDERLGEDRPGRGERAGPEPSPLTGREREIAELISQGFSNKEISSALVIAQRTTEGHVEHILTKLGFSSRTQIAAWVTARKAAGGHRRDHDDIPRRPRRAR</sequence>
<dbReference type="InterPro" id="IPR011990">
    <property type="entry name" value="TPR-like_helical_dom_sf"/>
</dbReference>
<dbReference type="EMBL" id="BOOC01000014">
    <property type="protein sequence ID" value="GIH40518.1"/>
    <property type="molecule type" value="Genomic_DNA"/>
</dbReference>
<organism evidence="3 4">
    <name type="scientific">Microbispora corallina</name>
    <dbReference type="NCBI Taxonomy" id="83302"/>
    <lineage>
        <taxon>Bacteria</taxon>
        <taxon>Bacillati</taxon>
        <taxon>Actinomycetota</taxon>
        <taxon>Actinomycetes</taxon>
        <taxon>Streptosporangiales</taxon>
        <taxon>Streptosporangiaceae</taxon>
        <taxon>Microbispora</taxon>
    </lineage>
</organism>
<dbReference type="SMART" id="SM00421">
    <property type="entry name" value="HTH_LUXR"/>
    <property type="match status" value="1"/>
</dbReference>
<dbReference type="InterPro" id="IPR049945">
    <property type="entry name" value="AAA_22"/>
</dbReference>
<dbReference type="InterPro" id="IPR058852">
    <property type="entry name" value="HTH_77"/>
</dbReference>
<evidence type="ECO:0000256" key="1">
    <source>
        <dbReference type="SAM" id="MobiDB-lite"/>
    </source>
</evidence>
<dbReference type="PANTHER" id="PTHR47691:SF3">
    <property type="entry name" value="HTH-TYPE TRANSCRIPTIONAL REGULATOR RV0890C-RELATED"/>
    <property type="match status" value="1"/>
</dbReference>
<evidence type="ECO:0000313" key="4">
    <source>
        <dbReference type="Proteomes" id="UP000603904"/>
    </source>
</evidence>
<dbReference type="CDD" id="cd06170">
    <property type="entry name" value="LuxR_C_like"/>
    <property type="match status" value="1"/>
</dbReference>